<sequence>MADRVNRTTDVVLEDLSPCVEYTIENRWNGHAYNGPGPRNLFDTWHAGHNEGRNQNGVEHHTAYELHEPFFAPSQSEQLAPINHCSYANISSVRPHTDHAGGFFDEENGLCTPYTWHFDTSQTFMEDTRYVLGHGAGFENNISVMAYGPDSANDHDAKLEAFHETNIVDLSSEYRVQDLTWPPQQPIGSTSSVTPASSQPSGESPMTCPRGCMGTFGRSGDYRRHMRKHEARNIFCTQPGCTMAFYRKDKLSDHLRQAHRIIQTGRARRAAAIGPMRAASASSSA</sequence>
<evidence type="ECO:0000256" key="1">
    <source>
        <dbReference type="PROSITE-ProRule" id="PRU00042"/>
    </source>
</evidence>
<feature type="region of interest" description="Disordered" evidence="2">
    <location>
        <begin position="180"/>
        <end position="210"/>
    </location>
</feature>
<dbReference type="KEGG" id="pno:SNOG_13337"/>
<keyword evidence="1" id="KW-0479">Metal-binding</keyword>
<evidence type="ECO:0000259" key="3">
    <source>
        <dbReference type="PROSITE" id="PS50157"/>
    </source>
</evidence>
<evidence type="ECO:0000313" key="5">
    <source>
        <dbReference type="Proteomes" id="UP000001055"/>
    </source>
</evidence>
<organism evidence="4 5">
    <name type="scientific">Phaeosphaeria nodorum (strain SN15 / ATCC MYA-4574 / FGSC 10173)</name>
    <name type="common">Glume blotch fungus</name>
    <name type="synonym">Parastagonospora nodorum</name>
    <dbReference type="NCBI Taxonomy" id="321614"/>
    <lineage>
        <taxon>Eukaryota</taxon>
        <taxon>Fungi</taxon>
        <taxon>Dikarya</taxon>
        <taxon>Ascomycota</taxon>
        <taxon>Pezizomycotina</taxon>
        <taxon>Dothideomycetes</taxon>
        <taxon>Pleosporomycetidae</taxon>
        <taxon>Pleosporales</taxon>
        <taxon>Pleosporineae</taxon>
        <taxon>Phaeosphaeriaceae</taxon>
        <taxon>Parastagonospora</taxon>
    </lineage>
</organism>
<dbReference type="EMBL" id="CH445350">
    <property type="protein sequence ID" value="EAT79221.2"/>
    <property type="molecule type" value="Genomic_DNA"/>
</dbReference>
<dbReference type="Gene3D" id="3.30.160.60">
    <property type="entry name" value="Classic Zinc Finger"/>
    <property type="match status" value="1"/>
</dbReference>
<accession>Q0U4H7</accession>
<gene>
    <name evidence="4" type="ORF">SNOG_13337</name>
</gene>
<evidence type="ECO:0000313" key="4">
    <source>
        <dbReference type="EMBL" id="EAT79221.2"/>
    </source>
</evidence>
<dbReference type="InterPro" id="IPR013087">
    <property type="entry name" value="Znf_C2H2_type"/>
</dbReference>
<feature type="compositionally biased region" description="Polar residues" evidence="2">
    <location>
        <begin position="186"/>
        <end position="204"/>
    </location>
</feature>
<dbReference type="HOGENOM" id="CLU_976994_0_0_1"/>
<dbReference type="GO" id="GO:0008270">
    <property type="term" value="F:zinc ion binding"/>
    <property type="evidence" value="ECO:0007669"/>
    <property type="project" value="UniProtKB-KW"/>
</dbReference>
<dbReference type="AlphaFoldDB" id="Q0U4H7"/>
<dbReference type="SMART" id="SM00355">
    <property type="entry name" value="ZnF_C2H2"/>
    <property type="match status" value="2"/>
</dbReference>
<proteinExistence type="predicted"/>
<dbReference type="PROSITE" id="PS00028">
    <property type="entry name" value="ZINC_FINGER_C2H2_1"/>
    <property type="match status" value="2"/>
</dbReference>
<name>Q0U4H7_PHANO</name>
<dbReference type="Proteomes" id="UP000001055">
    <property type="component" value="Unassembled WGS sequence"/>
</dbReference>
<feature type="domain" description="C2H2-type" evidence="3">
    <location>
        <begin position="206"/>
        <end position="234"/>
    </location>
</feature>
<keyword evidence="1" id="KW-0863">Zinc-finger</keyword>
<evidence type="ECO:0000256" key="2">
    <source>
        <dbReference type="SAM" id="MobiDB-lite"/>
    </source>
</evidence>
<dbReference type="VEuPathDB" id="FungiDB:JI435_133370"/>
<keyword evidence="1" id="KW-0862">Zinc</keyword>
<reference evidence="5" key="1">
    <citation type="journal article" date="2007" name="Plant Cell">
        <title>Dothideomycete-plant interactions illuminated by genome sequencing and EST analysis of the wheat pathogen Stagonospora nodorum.</title>
        <authorList>
            <person name="Hane J.K."/>
            <person name="Lowe R.G."/>
            <person name="Solomon P.S."/>
            <person name="Tan K.C."/>
            <person name="Schoch C.L."/>
            <person name="Spatafora J.W."/>
            <person name="Crous P.W."/>
            <person name="Kodira C."/>
            <person name="Birren B.W."/>
            <person name="Galagan J.E."/>
            <person name="Torriani S.F."/>
            <person name="McDonald B.A."/>
            <person name="Oliver R.P."/>
        </authorList>
    </citation>
    <scope>NUCLEOTIDE SEQUENCE [LARGE SCALE GENOMIC DNA]</scope>
    <source>
        <strain evidence="5">SN15 / ATCC MYA-4574 / FGSC 10173</strain>
    </source>
</reference>
<dbReference type="RefSeq" id="XP_001803546.1">
    <property type="nucleotide sequence ID" value="XM_001803494.1"/>
</dbReference>
<dbReference type="GeneID" id="5980463"/>
<protein>
    <recommendedName>
        <fullName evidence="3">C2H2-type domain-containing protein</fullName>
    </recommendedName>
</protein>
<dbReference type="InParanoid" id="Q0U4H7"/>
<dbReference type="PROSITE" id="PS50157">
    <property type="entry name" value="ZINC_FINGER_C2H2_2"/>
    <property type="match status" value="1"/>
</dbReference>